<accession>A0A2P7S6N4</accession>
<dbReference type="RefSeq" id="WP_106725765.1">
    <property type="nucleotide sequence ID" value="NZ_PXYL01000011.1"/>
</dbReference>
<dbReference type="EMBL" id="PXYL01000011">
    <property type="protein sequence ID" value="PSJ58138.1"/>
    <property type="molecule type" value="Genomic_DNA"/>
</dbReference>
<feature type="compositionally biased region" description="Basic and acidic residues" evidence="1">
    <location>
        <begin position="141"/>
        <end position="150"/>
    </location>
</feature>
<name>A0A2P7S6N4_9HYPH</name>
<feature type="region of interest" description="Disordered" evidence="1">
    <location>
        <begin position="52"/>
        <end position="71"/>
    </location>
</feature>
<evidence type="ECO:0000256" key="1">
    <source>
        <dbReference type="SAM" id="MobiDB-lite"/>
    </source>
</evidence>
<proteinExistence type="predicted"/>
<sequence>MFYPFAKGPDAPSELPSYLGRRAAGGLSRSECKLTAWALAMGARVPLEHPYEGRRRRGSLPDIDPWDAGPVPGHRSPLRRLIGWLGEIVRRAAPSEAPVTTMSGAMCERVGAAAGISYIGEADSAAKGRAGEAGEIATEDACERPLKRAA</sequence>
<gene>
    <name evidence="2" type="ORF">C7I85_19905</name>
</gene>
<feature type="region of interest" description="Disordered" evidence="1">
    <location>
        <begin position="130"/>
        <end position="150"/>
    </location>
</feature>
<reference evidence="2 3" key="1">
    <citation type="submission" date="2018-03" db="EMBL/GenBank/DDBJ databases">
        <title>The draft genome of Mesorhizobium soli JCM 19897.</title>
        <authorList>
            <person name="Li L."/>
            <person name="Liu L."/>
            <person name="Liang L."/>
            <person name="Wang T."/>
            <person name="Zhang X."/>
        </authorList>
    </citation>
    <scope>NUCLEOTIDE SEQUENCE [LARGE SCALE GENOMIC DNA]</scope>
    <source>
        <strain evidence="2 3">JCM 19897</strain>
    </source>
</reference>
<comment type="caution">
    <text evidence="2">The sequence shown here is derived from an EMBL/GenBank/DDBJ whole genome shotgun (WGS) entry which is preliminary data.</text>
</comment>
<evidence type="ECO:0000313" key="3">
    <source>
        <dbReference type="Proteomes" id="UP000240653"/>
    </source>
</evidence>
<evidence type="ECO:0000313" key="2">
    <source>
        <dbReference type="EMBL" id="PSJ58138.1"/>
    </source>
</evidence>
<keyword evidence="3" id="KW-1185">Reference proteome</keyword>
<organism evidence="2 3">
    <name type="scientific">Pseudaminobacter soli</name>
    <name type="common">ex Li et al. 2025</name>
    <dbReference type="NCBI Taxonomy" id="1295366"/>
    <lineage>
        <taxon>Bacteria</taxon>
        <taxon>Pseudomonadati</taxon>
        <taxon>Pseudomonadota</taxon>
        <taxon>Alphaproteobacteria</taxon>
        <taxon>Hyphomicrobiales</taxon>
        <taxon>Phyllobacteriaceae</taxon>
        <taxon>Pseudaminobacter</taxon>
    </lineage>
</organism>
<dbReference type="AlphaFoldDB" id="A0A2P7S6N4"/>
<dbReference type="Proteomes" id="UP000240653">
    <property type="component" value="Unassembled WGS sequence"/>
</dbReference>
<protein>
    <submittedName>
        <fullName evidence="2">Uncharacterized protein</fullName>
    </submittedName>
</protein>
<dbReference type="OrthoDB" id="8096088at2"/>